<evidence type="ECO:0000256" key="1">
    <source>
        <dbReference type="SAM" id="MobiDB-lite"/>
    </source>
</evidence>
<reference evidence="4" key="1">
    <citation type="journal article" date="2019" name="Int. J. Syst. Evol. Microbiol.">
        <title>The Global Catalogue of Microorganisms (GCM) 10K type strain sequencing project: providing services to taxonomists for standard genome sequencing and annotation.</title>
        <authorList>
            <consortium name="The Broad Institute Genomics Platform"/>
            <consortium name="The Broad Institute Genome Sequencing Center for Infectious Disease"/>
            <person name="Wu L."/>
            <person name="Ma J."/>
        </authorList>
    </citation>
    <scope>NUCLEOTIDE SEQUENCE [LARGE SCALE GENOMIC DNA]</scope>
    <source>
        <strain evidence="4">JCM 13006</strain>
    </source>
</reference>
<sequence length="65" mass="6416">MSQIRRTDPCPASGFSAPPEAGTLPPVNDLRVGASAVAGGLVLAAHLGTVFVALPALVIVPVGVL</sequence>
<proteinExistence type="predicted"/>
<dbReference type="Proteomes" id="UP001501752">
    <property type="component" value="Unassembled WGS sequence"/>
</dbReference>
<accession>A0ABP9E8H2</accession>
<evidence type="ECO:0000313" key="3">
    <source>
        <dbReference type="EMBL" id="GAA4866251.1"/>
    </source>
</evidence>
<feature type="region of interest" description="Disordered" evidence="1">
    <location>
        <begin position="1"/>
        <end position="21"/>
    </location>
</feature>
<protein>
    <submittedName>
        <fullName evidence="3">Uncharacterized protein</fullName>
    </submittedName>
</protein>
<keyword evidence="2" id="KW-1133">Transmembrane helix</keyword>
<gene>
    <name evidence="3" type="ORF">GCM10023235_50830</name>
</gene>
<keyword evidence="2" id="KW-0812">Transmembrane</keyword>
<evidence type="ECO:0000313" key="4">
    <source>
        <dbReference type="Proteomes" id="UP001501752"/>
    </source>
</evidence>
<organism evidence="3 4">
    <name type="scientific">Kitasatospora terrestris</name>
    <dbReference type="NCBI Taxonomy" id="258051"/>
    <lineage>
        <taxon>Bacteria</taxon>
        <taxon>Bacillati</taxon>
        <taxon>Actinomycetota</taxon>
        <taxon>Actinomycetes</taxon>
        <taxon>Kitasatosporales</taxon>
        <taxon>Streptomycetaceae</taxon>
        <taxon>Kitasatospora</taxon>
    </lineage>
</organism>
<evidence type="ECO:0000256" key="2">
    <source>
        <dbReference type="SAM" id="Phobius"/>
    </source>
</evidence>
<name>A0ABP9E8H2_9ACTN</name>
<feature type="transmembrane region" description="Helical" evidence="2">
    <location>
        <begin position="36"/>
        <end position="64"/>
    </location>
</feature>
<dbReference type="EMBL" id="BAABIS010000001">
    <property type="protein sequence ID" value="GAA4866251.1"/>
    <property type="molecule type" value="Genomic_DNA"/>
</dbReference>
<keyword evidence="2" id="KW-0472">Membrane</keyword>
<comment type="caution">
    <text evidence="3">The sequence shown here is derived from an EMBL/GenBank/DDBJ whole genome shotgun (WGS) entry which is preliminary data.</text>
</comment>
<keyword evidence="4" id="KW-1185">Reference proteome</keyword>